<dbReference type="Proteomes" id="UP001430848">
    <property type="component" value="Unassembled WGS sequence"/>
</dbReference>
<dbReference type="EMBL" id="JAKNSF020000007">
    <property type="protein sequence ID" value="KAK7737611.1"/>
    <property type="molecule type" value="Genomic_DNA"/>
</dbReference>
<protein>
    <submittedName>
        <fullName evidence="2">Uncharacterized protein</fullName>
    </submittedName>
</protein>
<sequence>MMNLEVYFAHLMLRELEQFRFSAPTPAEDNATEVAQPTNPLPPFAIGQVSTSLQKTHTNATIDNEENKQQALATQQPEDITALVDAEEVTNGFRGTPVRLMTLRDATDRQRKTNGARQQRIYRLAQKIGVAPGGDRWVQNGRPYMQPAVPRSVVRADGIVEYNQFMYDGVTGQVVLRMPGGWKRDLVRTRPQFLGVAVVDGFLWPRFDRSLPRRMTVDWEEQGFVEFNEVRYTTRFIPREPKSSSSAGSDEEEGILIKFDE</sequence>
<accession>A0ABR1PIQ5</accession>
<keyword evidence="3" id="KW-1185">Reference proteome</keyword>
<comment type="caution">
    <text evidence="2">The sequence shown here is derived from an EMBL/GenBank/DDBJ whole genome shotgun (WGS) entry which is preliminary data.</text>
</comment>
<gene>
    <name evidence="2" type="ORF">SLS63_002740</name>
</gene>
<evidence type="ECO:0000313" key="3">
    <source>
        <dbReference type="Proteomes" id="UP001430848"/>
    </source>
</evidence>
<feature type="region of interest" description="Disordered" evidence="1">
    <location>
        <begin position="239"/>
        <end position="261"/>
    </location>
</feature>
<proteinExistence type="predicted"/>
<name>A0ABR1PIQ5_DIAER</name>
<reference evidence="2 3" key="1">
    <citation type="submission" date="2024-02" db="EMBL/GenBank/DDBJ databases">
        <title>De novo assembly and annotation of 12 fungi associated with fruit tree decline syndrome in Ontario, Canada.</title>
        <authorList>
            <person name="Sulman M."/>
            <person name="Ellouze W."/>
            <person name="Ilyukhin E."/>
        </authorList>
    </citation>
    <scope>NUCLEOTIDE SEQUENCE [LARGE SCALE GENOMIC DNA]</scope>
    <source>
        <strain evidence="2 3">M169</strain>
    </source>
</reference>
<evidence type="ECO:0000313" key="2">
    <source>
        <dbReference type="EMBL" id="KAK7737611.1"/>
    </source>
</evidence>
<organism evidence="2 3">
    <name type="scientific">Diaporthe eres</name>
    <name type="common">Phomopsis oblonga</name>
    <dbReference type="NCBI Taxonomy" id="83184"/>
    <lineage>
        <taxon>Eukaryota</taxon>
        <taxon>Fungi</taxon>
        <taxon>Dikarya</taxon>
        <taxon>Ascomycota</taxon>
        <taxon>Pezizomycotina</taxon>
        <taxon>Sordariomycetes</taxon>
        <taxon>Sordariomycetidae</taxon>
        <taxon>Diaporthales</taxon>
        <taxon>Diaporthaceae</taxon>
        <taxon>Diaporthe</taxon>
        <taxon>Diaporthe eres species complex</taxon>
    </lineage>
</organism>
<evidence type="ECO:0000256" key="1">
    <source>
        <dbReference type="SAM" id="MobiDB-lite"/>
    </source>
</evidence>